<dbReference type="EMBL" id="FJOG01000043">
    <property type="protein sequence ID" value="CZR67347.1"/>
    <property type="molecule type" value="Genomic_DNA"/>
</dbReference>
<keyword evidence="2" id="KW-1185">Reference proteome</keyword>
<evidence type="ECO:0000313" key="1">
    <source>
        <dbReference type="EMBL" id="CZR67347.1"/>
    </source>
</evidence>
<evidence type="ECO:0000313" key="2">
    <source>
        <dbReference type="Proteomes" id="UP000184330"/>
    </source>
</evidence>
<sequence length="337" mass="37924">MSGRKAGIKSCGIVRHGLVSLNAKSIVRLKRGGLDITKFAEEFEEITPEPSILVEGVFTTFLLAQPFPPPLHTKNFSINHRIAFAMAYNRQLDKMLSKCRTDTKYNTPGKDLMKYFRARLLKLQADRPDLDPDTQCFMVEKQTWHFHVSFESFPGIEPSTVASAIKVETPTTADSINLTGGLLDMISRHEFAAKKINEHLAVMKTIAKQENDLHQAKCAEIDEHKALTSGNMSNAGIKTYIKKLEGDLVHERDVVKQKSRSYKECKERSRVKKQKYKNFARKLIAQLVKRDIDATEFEEELNKIEIIEVEEDIAAAALLAAKAAVDALFVEEGEGSD</sequence>
<organism evidence="1 2">
    <name type="scientific">Phialocephala subalpina</name>
    <dbReference type="NCBI Taxonomy" id="576137"/>
    <lineage>
        <taxon>Eukaryota</taxon>
        <taxon>Fungi</taxon>
        <taxon>Dikarya</taxon>
        <taxon>Ascomycota</taxon>
        <taxon>Pezizomycotina</taxon>
        <taxon>Leotiomycetes</taxon>
        <taxon>Helotiales</taxon>
        <taxon>Mollisiaceae</taxon>
        <taxon>Phialocephala</taxon>
        <taxon>Phialocephala fortinii species complex</taxon>
    </lineage>
</organism>
<protein>
    <submittedName>
        <fullName evidence="1">Uncharacterized protein</fullName>
    </submittedName>
</protein>
<gene>
    <name evidence="1" type="ORF">PAC_17246</name>
</gene>
<name>A0A1L7XQZ1_9HELO</name>
<dbReference type="AlphaFoldDB" id="A0A1L7XQZ1"/>
<dbReference type="OrthoDB" id="10468512at2759"/>
<proteinExistence type="predicted"/>
<dbReference type="Proteomes" id="UP000184330">
    <property type="component" value="Unassembled WGS sequence"/>
</dbReference>
<accession>A0A1L7XQZ1</accession>
<reference evidence="1 2" key="1">
    <citation type="submission" date="2016-03" db="EMBL/GenBank/DDBJ databases">
        <authorList>
            <person name="Ploux O."/>
        </authorList>
    </citation>
    <scope>NUCLEOTIDE SEQUENCE [LARGE SCALE GENOMIC DNA]</scope>
    <source>
        <strain evidence="1 2">UAMH 11012</strain>
    </source>
</reference>